<dbReference type="AlphaFoldDB" id="A0A518GY85"/>
<evidence type="ECO:0000313" key="1">
    <source>
        <dbReference type="EMBL" id="QDV33545.1"/>
    </source>
</evidence>
<protein>
    <submittedName>
        <fullName evidence="1">Uncharacterized protein</fullName>
    </submittedName>
</protein>
<accession>A0A518GY85</accession>
<proteinExistence type="predicted"/>
<dbReference type="EMBL" id="CP036426">
    <property type="protein sequence ID" value="QDV33545.1"/>
    <property type="molecule type" value="Genomic_DNA"/>
</dbReference>
<reference evidence="1 2" key="1">
    <citation type="submission" date="2019-02" db="EMBL/GenBank/DDBJ databases">
        <title>Deep-cultivation of Planctomycetes and their phenomic and genomic characterization uncovers novel biology.</title>
        <authorList>
            <person name="Wiegand S."/>
            <person name="Jogler M."/>
            <person name="Boedeker C."/>
            <person name="Pinto D."/>
            <person name="Vollmers J."/>
            <person name="Rivas-Marin E."/>
            <person name="Kohn T."/>
            <person name="Peeters S.H."/>
            <person name="Heuer A."/>
            <person name="Rast P."/>
            <person name="Oberbeckmann S."/>
            <person name="Bunk B."/>
            <person name="Jeske O."/>
            <person name="Meyerdierks A."/>
            <person name="Storesund J.E."/>
            <person name="Kallscheuer N."/>
            <person name="Luecker S."/>
            <person name="Lage O.M."/>
            <person name="Pohl T."/>
            <person name="Merkel B.J."/>
            <person name="Hornburger P."/>
            <person name="Mueller R.-W."/>
            <person name="Bruemmer F."/>
            <person name="Labrenz M."/>
            <person name="Spormann A.M."/>
            <person name="Op den Camp H."/>
            <person name="Overmann J."/>
            <person name="Amann R."/>
            <person name="Jetten M.S.M."/>
            <person name="Mascher T."/>
            <person name="Medema M.H."/>
            <person name="Devos D.P."/>
            <person name="Kaster A.-K."/>
            <person name="Ovreas L."/>
            <person name="Rohde M."/>
            <person name="Galperin M.Y."/>
            <person name="Jogler C."/>
        </authorList>
    </citation>
    <scope>NUCLEOTIDE SEQUENCE [LARGE SCALE GENOMIC DNA]</scope>
    <source>
        <strain evidence="1 2">ElP</strain>
    </source>
</reference>
<organism evidence="1 2">
    <name type="scientific">Tautonia plasticadhaerens</name>
    <dbReference type="NCBI Taxonomy" id="2527974"/>
    <lineage>
        <taxon>Bacteria</taxon>
        <taxon>Pseudomonadati</taxon>
        <taxon>Planctomycetota</taxon>
        <taxon>Planctomycetia</taxon>
        <taxon>Isosphaerales</taxon>
        <taxon>Isosphaeraceae</taxon>
        <taxon>Tautonia</taxon>
    </lineage>
</organism>
<sequence length="40" mass="4186">MRRRLPADGLALALVLPSVVHGLDPTIRPEGPAQDGELGP</sequence>
<dbReference type="RefSeq" id="WP_261344409.1">
    <property type="nucleotide sequence ID" value="NZ_CP036426.1"/>
</dbReference>
<evidence type="ECO:0000313" key="2">
    <source>
        <dbReference type="Proteomes" id="UP000317835"/>
    </source>
</evidence>
<dbReference type="KEGG" id="tpla:ElP_14180"/>
<name>A0A518GY85_9BACT</name>
<gene>
    <name evidence="1" type="ORF">ElP_14180</name>
</gene>
<keyword evidence="2" id="KW-1185">Reference proteome</keyword>
<dbReference type="Proteomes" id="UP000317835">
    <property type="component" value="Chromosome"/>
</dbReference>